<proteinExistence type="predicted"/>
<feature type="region of interest" description="Disordered" evidence="1">
    <location>
        <begin position="203"/>
        <end position="259"/>
    </location>
</feature>
<evidence type="ECO:0000256" key="1">
    <source>
        <dbReference type="SAM" id="MobiDB-lite"/>
    </source>
</evidence>
<dbReference type="AlphaFoldDB" id="S9P6H4"/>
<dbReference type="InterPro" id="IPR024653">
    <property type="entry name" value="Peptidase_M10/M27/M57"/>
</dbReference>
<name>S9P6H4_CYSF2</name>
<keyword evidence="3" id="KW-1185">Reference proteome</keyword>
<feature type="compositionally biased region" description="Basic and acidic residues" evidence="1">
    <location>
        <begin position="205"/>
        <end position="217"/>
    </location>
</feature>
<protein>
    <submittedName>
        <fullName evidence="2">Protease B</fullName>
    </submittedName>
</protein>
<dbReference type="Gene3D" id="3.40.390.10">
    <property type="entry name" value="Collagenase (Catalytic Domain)"/>
    <property type="match status" value="1"/>
</dbReference>
<evidence type="ECO:0000313" key="2">
    <source>
        <dbReference type="EMBL" id="EPX58776.1"/>
    </source>
</evidence>
<dbReference type="GO" id="GO:0006508">
    <property type="term" value="P:proteolysis"/>
    <property type="evidence" value="ECO:0007669"/>
    <property type="project" value="UniProtKB-KW"/>
</dbReference>
<reference evidence="2" key="1">
    <citation type="submission" date="2013-05" db="EMBL/GenBank/DDBJ databases">
        <title>Genome assembly of Cystobacter fuscus DSM 2262.</title>
        <authorList>
            <person name="Sharma G."/>
            <person name="Khatri I."/>
            <person name="Kaur C."/>
            <person name="Mayilraj S."/>
            <person name="Subramanian S."/>
        </authorList>
    </citation>
    <scope>NUCLEOTIDE SEQUENCE [LARGE SCALE GENOMIC DNA]</scope>
    <source>
        <strain evidence="2">DSM 2262</strain>
    </source>
</reference>
<sequence>MARTPSTGCSFTINAVLQPGMVGGSAGFPSGGLPYSTINIGAGLASYSVDVIEHVITHELGHTIGFRHTDYYNRSISCGSGGNEGDAGVGAIHIPGTPTRANVGGSLMNSCFRSVETGEFASSDITALKALYLAQNSAWQSAPQFTPPFHLSSDTVGDLGGRFVDLNGDGRADFAYYRWIDGSNQQAGAYLNTAGTGAFVTSRAGGREASGRGERDGGAPGLAPGRCEPDPGASATPGRLVLRLTRPQPRDLVPLPRPS</sequence>
<dbReference type="Pfam" id="PF12388">
    <property type="entry name" value="Peptidase_M57"/>
    <property type="match status" value="1"/>
</dbReference>
<dbReference type="eggNOG" id="COG5549">
    <property type="taxonomic scope" value="Bacteria"/>
</dbReference>
<dbReference type="EMBL" id="ANAH02000022">
    <property type="protein sequence ID" value="EPX58776.1"/>
    <property type="molecule type" value="Genomic_DNA"/>
</dbReference>
<accession>S9P6H4</accession>
<comment type="caution">
    <text evidence="2">The sequence shown here is derived from an EMBL/GenBank/DDBJ whole genome shotgun (WGS) entry which is preliminary data.</text>
</comment>
<dbReference type="InterPro" id="IPR024079">
    <property type="entry name" value="MetalloPept_cat_dom_sf"/>
</dbReference>
<keyword evidence="2" id="KW-0645">Protease</keyword>
<evidence type="ECO:0000313" key="3">
    <source>
        <dbReference type="Proteomes" id="UP000011682"/>
    </source>
</evidence>
<gene>
    <name evidence="2" type="ORF">D187_003737</name>
</gene>
<dbReference type="Proteomes" id="UP000011682">
    <property type="component" value="Unassembled WGS sequence"/>
</dbReference>
<keyword evidence="2" id="KW-0378">Hydrolase</keyword>
<dbReference type="SUPFAM" id="SSF55486">
    <property type="entry name" value="Metalloproteases ('zincins'), catalytic domain"/>
    <property type="match status" value="1"/>
</dbReference>
<dbReference type="GO" id="GO:0008237">
    <property type="term" value="F:metallopeptidase activity"/>
    <property type="evidence" value="ECO:0007669"/>
    <property type="project" value="InterPro"/>
</dbReference>
<organism evidence="2 3">
    <name type="scientific">Cystobacter fuscus (strain ATCC 25194 / DSM 2262 / NBRC 100088 / M29)</name>
    <dbReference type="NCBI Taxonomy" id="1242864"/>
    <lineage>
        <taxon>Bacteria</taxon>
        <taxon>Pseudomonadati</taxon>
        <taxon>Myxococcota</taxon>
        <taxon>Myxococcia</taxon>
        <taxon>Myxococcales</taxon>
        <taxon>Cystobacterineae</taxon>
        <taxon>Archangiaceae</taxon>
        <taxon>Cystobacter</taxon>
    </lineage>
</organism>